<dbReference type="PIRSF" id="PIRSF016789">
    <property type="entry name" value="DUF454"/>
    <property type="match status" value="1"/>
</dbReference>
<evidence type="ECO:0000256" key="1">
    <source>
        <dbReference type="SAM" id="Phobius"/>
    </source>
</evidence>
<evidence type="ECO:0008006" key="3">
    <source>
        <dbReference type="Google" id="ProtNLM"/>
    </source>
</evidence>
<feature type="non-terminal residue" evidence="2">
    <location>
        <position position="103"/>
    </location>
</feature>
<keyword evidence="1" id="KW-1133">Transmembrane helix</keyword>
<gene>
    <name evidence="2" type="ORF">METZ01_LOCUS443443</name>
</gene>
<dbReference type="GO" id="GO:0005886">
    <property type="term" value="C:plasma membrane"/>
    <property type="evidence" value="ECO:0007669"/>
    <property type="project" value="TreeGrafter"/>
</dbReference>
<protein>
    <recommendedName>
        <fullName evidence="3">Inner membrane protein YbaN</fullName>
    </recommendedName>
</protein>
<proteinExistence type="predicted"/>
<dbReference type="Pfam" id="PF04304">
    <property type="entry name" value="DUF454"/>
    <property type="match status" value="1"/>
</dbReference>
<dbReference type="EMBL" id="UINC01181082">
    <property type="protein sequence ID" value="SVD90589.1"/>
    <property type="molecule type" value="Genomic_DNA"/>
</dbReference>
<reference evidence="2" key="1">
    <citation type="submission" date="2018-05" db="EMBL/GenBank/DDBJ databases">
        <authorList>
            <person name="Lanie J.A."/>
            <person name="Ng W.-L."/>
            <person name="Kazmierczak K.M."/>
            <person name="Andrzejewski T.M."/>
            <person name="Davidsen T.M."/>
            <person name="Wayne K.J."/>
            <person name="Tettelin H."/>
            <person name="Glass J.I."/>
            <person name="Rusch D."/>
            <person name="Podicherti R."/>
            <person name="Tsui H.-C.T."/>
            <person name="Winkler M.E."/>
        </authorList>
    </citation>
    <scope>NUCLEOTIDE SEQUENCE</scope>
</reference>
<keyword evidence="1" id="KW-0812">Transmembrane</keyword>
<evidence type="ECO:0000313" key="2">
    <source>
        <dbReference type="EMBL" id="SVD90589.1"/>
    </source>
</evidence>
<dbReference type="PANTHER" id="PTHR35813">
    <property type="entry name" value="INNER MEMBRANE PROTEIN YBAN"/>
    <property type="match status" value="1"/>
</dbReference>
<organism evidence="2">
    <name type="scientific">marine metagenome</name>
    <dbReference type="NCBI Taxonomy" id="408172"/>
    <lineage>
        <taxon>unclassified sequences</taxon>
        <taxon>metagenomes</taxon>
        <taxon>ecological metagenomes</taxon>
    </lineage>
</organism>
<sequence>MKHNTEQVNLSNNRFVRVLWFIGGLLCVGLGLLGVALPGLPTTPFMILAAACFARSSSRLYNWILNHSTFGPLVRRFRAGKGIPKRIKIYAALAIVVFVSFAV</sequence>
<dbReference type="PANTHER" id="PTHR35813:SF1">
    <property type="entry name" value="INNER MEMBRANE PROTEIN YBAN"/>
    <property type="match status" value="1"/>
</dbReference>
<feature type="transmembrane region" description="Helical" evidence="1">
    <location>
        <begin position="18"/>
        <end position="39"/>
    </location>
</feature>
<name>A0A382Z5X1_9ZZZZ</name>
<keyword evidence="1" id="KW-0472">Membrane</keyword>
<accession>A0A382Z5X1</accession>
<dbReference type="InterPro" id="IPR007401">
    <property type="entry name" value="DUF454"/>
</dbReference>
<dbReference type="AlphaFoldDB" id="A0A382Z5X1"/>